<dbReference type="InterPro" id="IPR001387">
    <property type="entry name" value="Cro/C1-type_HTH"/>
</dbReference>
<evidence type="ECO:0000259" key="2">
    <source>
        <dbReference type="PROSITE" id="PS50943"/>
    </source>
</evidence>
<protein>
    <submittedName>
        <fullName evidence="3">Helix-turn-helix transcriptional regulator</fullName>
    </submittedName>
</protein>
<keyword evidence="1" id="KW-0238">DNA-binding</keyword>
<dbReference type="GO" id="GO:0005829">
    <property type="term" value="C:cytosol"/>
    <property type="evidence" value="ECO:0007669"/>
    <property type="project" value="TreeGrafter"/>
</dbReference>
<dbReference type="EMBL" id="CP040626">
    <property type="protein sequence ID" value="QMW91905.1"/>
    <property type="molecule type" value="Genomic_DNA"/>
</dbReference>
<dbReference type="Proteomes" id="UP000515243">
    <property type="component" value="Chromosome 1"/>
</dbReference>
<dbReference type="PANTHER" id="PTHR46797">
    <property type="entry name" value="HTH-TYPE TRANSCRIPTIONAL REGULATOR"/>
    <property type="match status" value="1"/>
</dbReference>
<evidence type="ECO:0000313" key="4">
    <source>
        <dbReference type="Proteomes" id="UP000515243"/>
    </source>
</evidence>
<dbReference type="InterPro" id="IPR010982">
    <property type="entry name" value="Lambda_DNA-bd_dom_sf"/>
</dbReference>
<name>A0AAP9RGE8_CLOBU</name>
<dbReference type="Pfam" id="PF01381">
    <property type="entry name" value="HTH_3"/>
    <property type="match status" value="1"/>
</dbReference>
<proteinExistence type="predicted"/>
<evidence type="ECO:0000256" key="1">
    <source>
        <dbReference type="ARBA" id="ARBA00023125"/>
    </source>
</evidence>
<accession>A0AAP9RGE8</accession>
<feature type="domain" description="HTH cro/C1-type" evidence="2">
    <location>
        <begin position="8"/>
        <end position="63"/>
    </location>
</feature>
<dbReference type="CDD" id="cd00093">
    <property type="entry name" value="HTH_XRE"/>
    <property type="match status" value="1"/>
</dbReference>
<dbReference type="PANTHER" id="PTHR46797:SF1">
    <property type="entry name" value="METHYLPHOSPHONATE SYNTHASE"/>
    <property type="match status" value="1"/>
</dbReference>
<dbReference type="GO" id="GO:0003677">
    <property type="term" value="F:DNA binding"/>
    <property type="evidence" value="ECO:0007669"/>
    <property type="project" value="UniProtKB-KW"/>
</dbReference>
<dbReference type="PROSITE" id="PS50943">
    <property type="entry name" value="HTH_CROC1"/>
    <property type="match status" value="1"/>
</dbReference>
<dbReference type="GO" id="GO:0003700">
    <property type="term" value="F:DNA-binding transcription factor activity"/>
    <property type="evidence" value="ECO:0007669"/>
    <property type="project" value="TreeGrafter"/>
</dbReference>
<organism evidence="3 4">
    <name type="scientific">Clostridium butyricum</name>
    <dbReference type="NCBI Taxonomy" id="1492"/>
    <lineage>
        <taxon>Bacteria</taxon>
        <taxon>Bacillati</taxon>
        <taxon>Bacillota</taxon>
        <taxon>Clostridia</taxon>
        <taxon>Eubacteriales</taxon>
        <taxon>Clostridiaceae</taxon>
        <taxon>Clostridium</taxon>
    </lineage>
</organism>
<dbReference type="GeneID" id="92945156"/>
<dbReference type="InterPro" id="IPR050807">
    <property type="entry name" value="TransReg_Diox_bact_type"/>
</dbReference>
<dbReference type="Gene3D" id="1.10.260.40">
    <property type="entry name" value="lambda repressor-like DNA-binding domains"/>
    <property type="match status" value="1"/>
</dbReference>
<gene>
    <name evidence="3" type="ORF">FF104_13260</name>
</gene>
<dbReference type="RefSeq" id="WP_051119207.1">
    <property type="nucleotide sequence ID" value="NZ_AP019716.1"/>
</dbReference>
<dbReference type="SUPFAM" id="SSF47413">
    <property type="entry name" value="lambda repressor-like DNA-binding domains"/>
    <property type="match status" value="1"/>
</dbReference>
<dbReference type="SMART" id="SM00530">
    <property type="entry name" value="HTH_XRE"/>
    <property type="match status" value="1"/>
</dbReference>
<evidence type="ECO:0000313" key="3">
    <source>
        <dbReference type="EMBL" id="QMW91905.1"/>
    </source>
</evidence>
<dbReference type="AlphaFoldDB" id="A0AAP9RGE8"/>
<reference evidence="3 4" key="1">
    <citation type="submission" date="2019-05" db="EMBL/GenBank/DDBJ databases">
        <authorList>
            <person name="Schori C."/>
            <person name="Ahrens C."/>
        </authorList>
    </citation>
    <scope>NUCLEOTIDE SEQUENCE [LARGE SCALE GENOMIC DNA]</scope>
    <source>
        <strain evidence="3 4">DSM 10702</strain>
    </source>
</reference>
<sequence length="223" mass="25767">MDTIGNTINKLRKNRNISKSELARKIDVSPAYITMLENGKKSNPSLEILTKISNVLEIPLDTLVTSPKTKENKFDLFHILEEKAQKKELQSQIKSDNTKESSTKPTAHFTISDMLLISFINSLHHEKPYDKKILDIKNKCDNGEPLSDEDMNIINNNKQRKILESDFDIDTDISVMDYEKESYNLFKKLLISFGYDASVPTPYFFKKIKAQIELEINMNQFKK</sequence>